<dbReference type="Proteomes" id="UP001295684">
    <property type="component" value="Unassembled WGS sequence"/>
</dbReference>
<evidence type="ECO:0000259" key="6">
    <source>
        <dbReference type="Pfam" id="PF18004"/>
    </source>
</evidence>
<evidence type="ECO:0000259" key="7">
    <source>
        <dbReference type="Pfam" id="PF21505"/>
    </source>
</evidence>
<dbReference type="GO" id="GO:0042176">
    <property type="term" value="P:regulation of protein catabolic process"/>
    <property type="evidence" value="ECO:0007669"/>
    <property type="project" value="UniProtKB-UniRule"/>
</dbReference>
<dbReference type="GO" id="GO:0030234">
    <property type="term" value="F:enzyme regulator activity"/>
    <property type="evidence" value="ECO:0007669"/>
    <property type="project" value="UniProtKB-UniRule"/>
</dbReference>
<evidence type="ECO:0000256" key="2">
    <source>
        <dbReference type="ARBA" id="ARBA00022737"/>
    </source>
</evidence>
<dbReference type="PANTHER" id="PTHR10943:SF2">
    <property type="entry name" value="26S PROTEASOME NON-ATPASE REGULATORY SUBUNIT 1"/>
    <property type="match status" value="1"/>
</dbReference>
<gene>
    <name evidence="8" type="ORF">ECRASSUSDP1_LOCUS20872</name>
</gene>
<evidence type="ECO:0008006" key="10">
    <source>
        <dbReference type="Google" id="ProtNLM"/>
    </source>
</evidence>
<name>A0AAD2D3Y9_EUPCR</name>
<feature type="region of interest" description="Disordered" evidence="5">
    <location>
        <begin position="915"/>
        <end position="941"/>
    </location>
</feature>
<accession>A0AAD2D3Y9</accession>
<dbReference type="PIRSF" id="PIRSF015947">
    <property type="entry name" value="26S_Psome_Rpn2"/>
    <property type="match status" value="1"/>
</dbReference>
<dbReference type="AlphaFoldDB" id="A0AAD2D3Y9"/>
<evidence type="ECO:0000313" key="9">
    <source>
        <dbReference type="Proteomes" id="UP001295684"/>
    </source>
</evidence>
<dbReference type="Pfam" id="PF21505">
    <property type="entry name" value="RPN2_N"/>
    <property type="match status" value="1"/>
</dbReference>
<dbReference type="Pfam" id="PF18004">
    <property type="entry name" value="RPN2_C"/>
    <property type="match status" value="1"/>
</dbReference>
<protein>
    <recommendedName>
        <fullName evidence="10">26S proteasome regulatory subunit RPN2</fullName>
    </recommendedName>
</protein>
<dbReference type="SUPFAM" id="SSF48371">
    <property type="entry name" value="ARM repeat"/>
    <property type="match status" value="1"/>
</dbReference>
<dbReference type="InterPro" id="IPR011989">
    <property type="entry name" value="ARM-like"/>
</dbReference>
<feature type="compositionally biased region" description="Acidic residues" evidence="5">
    <location>
        <begin position="923"/>
        <end position="941"/>
    </location>
</feature>
<dbReference type="GO" id="GO:0005634">
    <property type="term" value="C:nucleus"/>
    <property type="evidence" value="ECO:0007669"/>
    <property type="project" value="TreeGrafter"/>
</dbReference>
<dbReference type="InterPro" id="IPR016024">
    <property type="entry name" value="ARM-type_fold"/>
</dbReference>
<dbReference type="InterPro" id="IPR048570">
    <property type="entry name" value="PSMD1_RPN2_N"/>
</dbReference>
<dbReference type="FunFam" id="1.25.10.10:FF:000017">
    <property type="entry name" value="26S proteasome non-ATPase regulatory subunit 1"/>
    <property type="match status" value="1"/>
</dbReference>
<dbReference type="GO" id="GO:0008540">
    <property type="term" value="C:proteasome regulatory particle, base subcomplex"/>
    <property type="evidence" value="ECO:0007669"/>
    <property type="project" value="UniProtKB-UniRule"/>
</dbReference>
<feature type="region of interest" description="Disordered" evidence="5">
    <location>
        <begin position="801"/>
        <end position="866"/>
    </location>
</feature>
<feature type="domain" description="26S proteasome non-ATPase regulatory subunit 1/RPN2 N-terminal" evidence="7">
    <location>
        <begin position="10"/>
        <end position="307"/>
    </location>
</feature>
<dbReference type="Pfam" id="PF13646">
    <property type="entry name" value="HEAT_2"/>
    <property type="match status" value="1"/>
</dbReference>
<organism evidence="8 9">
    <name type="scientific">Euplotes crassus</name>
    <dbReference type="NCBI Taxonomy" id="5936"/>
    <lineage>
        <taxon>Eukaryota</taxon>
        <taxon>Sar</taxon>
        <taxon>Alveolata</taxon>
        <taxon>Ciliophora</taxon>
        <taxon>Intramacronucleata</taxon>
        <taxon>Spirotrichea</taxon>
        <taxon>Hypotrichia</taxon>
        <taxon>Euplotida</taxon>
        <taxon>Euplotidae</taxon>
        <taxon>Moneuplotes</taxon>
    </lineage>
</organism>
<dbReference type="PANTHER" id="PTHR10943">
    <property type="entry name" value="26S PROTEASOME NON-ATPASE REGULATORY SUBUNIT"/>
    <property type="match status" value="1"/>
</dbReference>
<evidence type="ECO:0000256" key="5">
    <source>
        <dbReference type="SAM" id="MobiDB-lite"/>
    </source>
</evidence>
<dbReference type="InterPro" id="IPR016642">
    <property type="entry name" value="26S_Psome_Rpn2"/>
</dbReference>
<sequence>MPTAVLRSQSALGILSLMQENNVRIQTYALNKLALVVDQTWPEISNHLDLLDALSSDESFPERQLAAFVASKVFYHLQEYEYSVRLALEAGPRFDIMERSQYVDTVISKCIDFYIKKRVQISEGDNSVQIDQKLEDIVNKMFERCFSDAEWDQAIGLALEARRLDVVEKAILQSGNIEEKLDYTYKISEDIIDNKEFRLAVLNLLVKLYEQQGEGKVNYFNLTKCQFFLRAPEAAAKVLSNLLDIDSEYLKAYQIAFDLVDTENQSFLNDVVGLLSGSNNSRINALSAILRNEVPRKLSLQFLKKNNHTDMLMLKHLMEDVGTKNSITHGACVWANGIMNSLTTNDSFLRENLNWVAKATNWNRFSATASIGMIHMGNCKDAEEILNPYINGTGPQASPYSTSGAYYAYGLINANQYTPEKAEFLTNGFRNSGNNENIQHGVGLGLGLVSMATNNDNVYRELKNVLYSDSAVAGEAAALGMGLVRLGTANEESISEMITYANDTSHEKIIRALALGLSLIMYEKEETADGLIEQLSLSKDGILRYGGMFTIGLAYAGTGNNFAIKKLLHFAVSDVIDDVRRAAVINLGFLLFKTPERLPEILDLLSESYNPHTRYGVAMALAIGCAGTGMLQTLPILTKLARDNTAFVRQGALIAMSIIFIQIADTFEPKVAKINKLYAKIIGTKHEEVLAKMGAILGTGILNAGGRNTTITLQTRSGNNKMASIIGLALFTHHWYWYPCLHFLALSLSPTSLHGLNKDLKVPKGFTFRSNMRASEFKYPDFLKEEEKKTKEKVETAVLSTTAKKQIKDKRKAENEKMDVDTPKPDEKKEDTPIIEDEEEKKEDNKEEEDNNEPEPMFEDKKNPSRVQIHQEKFIAFLEDNRYKPLLPERQGGFIILEDSTPDVEEEFYDDEEIDLDAPNPGLEEELEVPEPFDFDPALED</sequence>
<keyword evidence="2" id="KW-0677">Repeat</keyword>
<evidence type="ECO:0000256" key="3">
    <source>
        <dbReference type="ARBA" id="ARBA00022942"/>
    </source>
</evidence>
<comment type="similarity">
    <text evidence="1 4">Belongs to the proteasome subunit S1 family.</text>
</comment>
<evidence type="ECO:0000313" key="8">
    <source>
        <dbReference type="EMBL" id="CAI2379462.1"/>
    </source>
</evidence>
<feature type="domain" description="26S proteasome regulatory subunit RPN2 C-terminal" evidence="6">
    <location>
        <begin position="751"/>
        <end position="907"/>
    </location>
</feature>
<dbReference type="GO" id="GO:0034515">
    <property type="term" value="C:proteasome storage granule"/>
    <property type="evidence" value="ECO:0007669"/>
    <property type="project" value="TreeGrafter"/>
</dbReference>
<comment type="caution">
    <text evidence="8">The sequence shown here is derived from an EMBL/GenBank/DDBJ whole genome shotgun (WGS) entry which is preliminary data.</text>
</comment>
<dbReference type="Pfam" id="PF01851">
    <property type="entry name" value="PC_rep"/>
    <property type="match status" value="1"/>
</dbReference>
<dbReference type="Gene3D" id="1.25.10.10">
    <property type="entry name" value="Leucine-rich Repeat Variant"/>
    <property type="match status" value="1"/>
</dbReference>
<dbReference type="EMBL" id="CAMPGE010021309">
    <property type="protein sequence ID" value="CAI2379462.1"/>
    <property type="molecule type" value="Genomic_DNA"/>
</dbReference>
<dbReference type="InterPro" id="IPR002015">
    <property type="entry name" value="Proteasome/cyclosome_rpt"/>
</dbReference>
<keyword evidence="3 4" id="KW-0647">Proteasome</keyword>
<feature type="compositionally biased region" description="Basic and acidic residues" evidence="5">
    <location>
        <begin position="811"/>
        <end position="832"/>
    </location>
</feature>
<dbReference type="GO" id="GO:0043161">
    <property type="term" value="P:proteasome-mediated ubiquitin-dependent protein catabolic process"/>
    <property type="evidence" value="ECO:0007669"/>
    <property type="project" value="TreeGrafter"/>
</dbReference>
<reference evidence="8" key="1">
    <citation type="submission" date="2023-07" db="EMBL/GenBank/DDBJ databases">
        <authorList>
            <consortium name="AG Swart"/>
            <person name="Singh M."/>
            <person name="Singh A."/>
            <person name="Seah K."/>
            <person name="Emmerich C."/>
        </authorList>
    </citation>
    <scope>NUCLEOTIDE SEQUENCE</scope>
    <source>
        <strain evidence="8">DP1</strain>
    </source>
</reference>
<evidence type="ECO:0000256" key="1">
    <source>
        <dbReference type="ARBA" id="ARBA00006308"/>
    </source>
</evidence>
<proteinExistence type="inferred from homology"/>
<feature type="compositionally biased region" description="Acidic residues" evidence="5">
    <location>
        <begin position="833"/>
        <end position="857"/>
    </location>
</feature>
<keyword evidence="9" id="KW-1185">Reference proteome</keyword>
<evidence type="ECO:0000256" key="4">
    <source>
        <dbReference type="PIRNR" id="PIRNR015947"/>
    </source>
</evidence>
<dbReference type="InterPro" id="IPR040623">
    <property type="entry name" value="RPN2_C"/>
</dbReference>